<feature type="non-terminal residue" evidence="3">
    <location>
        <position position="105"/>
    </location>
</feature>
<accession>A0ABQ5JUU3</accession>
<name>A0ABQ5JUU3_9EUKA</name>
<comment type="caution">
    <text evidence="3">The sequence shown here is derived from an EMBL/GenBank/DDBJ whole genome shotgun (WGS) entry which is preliminary data.</text>
</comment>
<keyword evidence="4" id="KW-1185">Reference proteome</keyword>
<proteinExistence type="predicted"/>
<gene>
    <name evidence="3" type="ORF">ADUPG1_004236</name>
</gene>
<evidence type="ECO:0000259" key="2">
    <source>
        <dbReference type="PROSITE" id="PS50983"/>
    </source>
</evidence>
<evidence type="ECO:0000313" key="4">
    <source>
        <dbReference type="Proteomes" id="UP001057375"/>
    </source>
</evidence>
<feature type="domain" description="Fe/B12 periplasmic-binding" evidence="2">
    <location>
        <begin position="61"/>
        <end position="105"/>
    </location>
</feature>
<feature type="region of interest" description="Disordered" evidence="1">
    <location>
        <begin position="1"/>
        <end position="38"/>
    </location>
</feature>
<feature type="compositionally biased region" description="Low complexity" evidence="1">
    <location>
        <begin position="1"/>
        <end position="21"/>
    </location>
</feature>
<protein>
    <recommendedName>
        <fullName evidence="2">Fe/B12 periplasmic-binding domain-containing protein</fullName>
    </recommendedName>
</protein>
<evidence type="ECO:0000256" key="1">
    <source>
        <dbReference type="SAM" id="MobiDB-lite"/>
    </source>
</evidence>
<organism evidence="3 4">
    <name type="scientific">Aduncisulcus paluster</name>
    <dbReference type="NCBI Taxonomy" id="2918883"/>
    <lineage>
        <taxon>Eukaryota</taxon>
        <taxon>Metamonada</taxon>
        <taxon>Carpediemonas-like organisms</taxon>
        <taxon>Aduncisulcus</taxon>
    </lineage>
</organism>
<dbReference type="InterPro" id="IPR002491">
    <property type="entry name" value="ABC_transptr_periplasmic_BD"/>
</dbReference>
<dbReference type="PROSITE" id="PS50983">
    <property type="entry name" value="FE_B12_PBP"/>
    <property type="match status" value="1"/>
</dbReference>
<dbReference type="Proteomes" id="UP001057375">
    <property type="component" value="Unassembled WGS sequence"/>
</dbReference>
<reference evidence="3" key="1">
    <citation type="submission" date="2022-03" db="EMBL/GenBank/DDBJ databases">
        <title>Draft genome sequence of Aduncisulcus paluster, a free-living microaerophilic Fornicata.</title>
        <authorList>
            <person name="Yuyama I."/>
            <person name="Kume K."/>
            <person name="Tamura T."/>
            <person name="Inagaki Y."/>
            <person name="Hashimoto T."/>
        </authorList>
    </citation>
    <scope>NUCLEOTIDE SEQUENCE</scope>
    <source>
        <strain evidence="3">NY0171</strain>
    </source>
</reference>
<sequence length="105" mass="11349">MIASLTACATSTDTASAAQPSSEKETAPVEDVQAETPESKTFEFMLGDEKREITVPYEPQKIVVIGYDLIDIIDALGHKDKIVGVPNPADPMFPEFLEGYETVAS</sequence>
<dbReference type="Gene3D" id="3.40.50.1980">
    <property type="entry name" value="Nitrogenase molybdenum iron protein domain"/>
    <property type="match status" value="1"/>
</dbReference>
<dbReference type="SUPFAM" id="SSF53807">
    <property type="entry name" value="Helical backbone' metal receptor"/>
    <property type="match status" value="1"/>
</dbReference>
<evidence type="ECO:0000313" key="3">
    <source>
        <dbReference type="EMBL" id="GKT18038.1"/>
    </source>
</evidence>
<dbReference type="EMBL" id="BQXS01006167">
    <property type="protein sequence ID" value="GKT18038.1"/>
    <property type="molecule type" value="Genomic_DNA"/>
</dbReference>